<reference evidence="2 3" key="1">
    <citation type="submission" date="2020-08" db="EMBL/GenBank/DDBJ databases">
        <title>Genome sequence of Sphingomonas lutea KCTC 23642T.</title>
        <authorList>
            <person name="Hyun D.-W."/>
            <person name="Bae J.-W."/>
        </authorList>
    </citation>
    <scope>NUCLEOTIDE SEQUENCE [LARGE SCALE GENOMIC DNA]</scope>
    <source>
        <strain evidence="2 3">KCTC 23642</strain>
    </source>
</reference>
<dbReference type="AlphaFoldDB" id="A0A7G9SIJ2"/>
<dbReference type="RefSeq" id="WP_187538433.1">
    <property type="nucleotide sequence ID" value="NZ_BAABJT010000001.1"/>
</dbReference>
<evidence type="ECO:0000313" key="3">
    <source>
        <dbReference type="Proteomes" id="UP000515971"/>
    </source>
</evidence>
<accession>A0A7G9SIJ2</accession>
<gene>
    <name evidence="2" type="ORF">H9L13_01585</name>
</gene>
<dbReference type="Pfam" id="PF14352">
    <property type="entry name" value="DUF4402"/>
    <property type="match status" value="1"/>
</dbReference>
<proteinExistence type="predicted"/>
<keyword evidence="1" id="KW-0732">Signal</keyword>
<evidence type="ECO:0000256" key="1">
    <source>
        <dbReference type="SAM" id="SignalP"/>
    </source>
</evidence>
<protein>
    <submittedName>
        <fullName evidence="2">DUF4402 domain-containing protein</fullName>
    </submittedName>
</protein>
<feature type="chain" id="PRO_5028833178" evidence="1">
    <location>
        <begin position="19"/>
        <end position="174"/>
    </location>
</feature>
<dbReference type="Proteomes" id="UP000515971">
    <property type="component" value="Chromosome"/>
</dbReference>
<feature type="signal peptide" evidence="1">
    <location>
        <begin position="1"/>
        <end position="18"/>
    </location>
</feature>
<dbReference type="KEGG" id="slut:H9L13_01585"/>
<name>A0A7G9SIJ2_9SPHN</name>
<sequence length="174" mass="18331">MANLIRLLMVSAAVAVLAVPLKRADAQCRLCDTPVTARDGSGEGAPVALEIETSLSFDRLVLLGDGEGSAVIRPDGTTSALGMIGQVGPRAMVGSAIVRGEPNRVVRVDLPRQITLHSAAGNAIGFDEMVSDLPAVPRLDSTGTLRFRFGGRLHIRGEAEGEYRGDLPITVEYP</sequence>
<organism evidence="2 3">
    <name type="scientific">Sphingomonas lutea</name>
    <dbReference type="NCBI Taxonomy" id="1045317"/>
    <lineage>
        <taxon>Bacteria</taxon>
        <taxon>Pseudomonadati</taxon>
        <taxon>Pseudomonadota</taxon>
        <taxon>Alphaproteobacteria</taxon>
        <taxon>Sphingomonadales</taxon>
        <taxon>Sphingomonadaceae</taxon>
        <taxon>Sphingomonas</taxon>
    </lineage>
</organism>
<dbReference type="InterPro" id="IPR025514">
    <property type="entry name" value="DUF4402"/>
</dbReference>
<dbReference type="EMBL" id="CP060718">
    <property type="protein sequence ID" value="QNN67667.1"/>
    <property type="molecule type" value="Genomic_DNA"/>
</dbReference>
<keyword evidence="3" id="KW-1185">Reference proteome</keyword>
<evidence type="ECO:0000313" key="2">
    <source>
        <dbReference type="EMBL" id="QNN67667.1"/>
    </source>
</evidence>